<dbReference type="KEGG" id="pdp:PDIP_35630"/>
<evidence type="ECO:0000313" key="2">
    <source>
        <dbReference type="Proteomes" id="UP000595662"/>
    </source>
</evidence>
<dbReference type="GeneID" id="26231881"/>
<protein>
    <submittedName>
        <fullName evidence="1">FMN-binding split barrel</fullName>
    </submittedName>
</protein>
<sequence length="140" mass="16105">MGRNLTNPSRVSNTAHRYKHRATLQLQRWQWTPYLRSSKQIDGLILSLTPNSHRQLPLCLPVRLRDPRHGRERKAVDHKLIENSVLTDRWDHSCVLPDRAEMQSTVILEVKIVDSSGKICNGSVSDERKDSRTEQVTSSV</sequence>
<dbReference type="Proteomes" id="UP000595662">
    <property type="component" value="Chromosome 2"/>
</dbReference>
<dbReference type="InterPro" id="IPR012349">
    <property type="entry name" value="Split_barrel_FMN-bd"/>
</dbReference>
<dbReference type="VEuPathDB" id="FungiDB:PDIP_35630"/>
<accession>A0A7T6XKA7</accession>
<dbReference type="RefSeq" id="XP_014535395.2">
    <property type="nucleotide sequence ID" value="XM_014679909.2"/>
</dbReference>
<evidence type="ECO:0000313" key="1">
    <source>
        <dbReference type="EMBL" id="QQK42632.1"/>
    </source>
</evidence>
<dbReference type="AlphaFoldDB" id="A0A7T6XKA7"/>
<dbReference type="EMBL" id="CP060775">
    <property type="protein sequence ID" value="QQK42632.1"/>
    <property type="molecule type" value="Genomic_DNA"/>
</dbReference>
<proteinExistence type="predicted"/>
<gene>
    <name evidence="1" type="ORF">Pdw03_6533</name>
</gene>
<dbReference type="Gene3D" id="2.30.110.10">
    <property type="entry name" value="Electron Transport, Fmn-binding Protein, Chain A"/>
    <property type="match status" value="1"/>
</dbReference>
<organism evidence="1 2">
    <name type="scientific">Penicillium digitatum</name>
    <name type="common">Green mold</name>
    <dbReference type="NCBI Taxonomy" id="36651"/>
    <lineage>
        <taxon>Eukaryota</taxon>
        <taxon>Fungi</taxon>
        <taxon>Dikarya</taxon>
        <taxon>Ascomycota</taxon>
        <taxon>Pezizomycotina</taxon>
        <taxon>Eurotiomycetes</taxon>
        <taxon>Eurotiomycetidae</taxon>
        <taxon>Eurotiales</taxon>
        <taxon>Aspergillaceae</taxon>
        <taxon>Penicillium</taxon>
    </lineage>
</organism>
<reference evidence="1 2" key="1">
    <citation type="submission" date="2020-08" db="EMBL/GenBank/DDBJ databases">
        <title>The completed genome sequence of the pathogenic ascomycete fungus Penicillium digitatum.</title>
        <authorList>
            <person name="Wang M."/>
        </authorList>
    </citation>
    <scope>NUCLEOTIDE SEQUENCE [LARGE SCALE GENOMIC DNA]</scope>
    <source>
        <strain evidence="1 2">PdW03</strain>
    </source>
</reference>
<name>A0A7T6XKA7_PENDI</name>